<dbReference type="PROSITE" id="PS50940">
    <property type="entry name" value="CHIT_BIND_II"/>
    <property type="match status" value="3"/>
</dbReference>
<evidence type="ECO:0000313" key="9">
    <source>
        <dbReference type="EMBL" id="KAK3601699.1"/>
    </source>
</evidence>
<feature type="chain" id="PRO_5042165292" description="Chitin-binding type-2 domain-containing protein" evidence="7">
    <location>
        <begin position="24"/>
        <end position="755"/>
    </location>
</feature>
<organism evidence="9 10">
    <name type="scientific">Potamilus streckersoni</name>
    <dbReference type="NCBI Taxonomy" id="2493646"/>
    <lineage>
        <taxon>Eukaryota</taxon>
        <taxon>Metazoa</taxon>
        <taxon>Spiralia</taxon>
        <taxon>Lophotrochozoa</taxon>
        <taxon>Mollusca</taxon>
        <taxon>Bivalvia</taxon>
        <taxon>Autobranchia</taxon>
        <taxon>Heteroconchia</taxon>
        <taxon>Palaeoheterodonta</taxon>
        <taxon>Unionida</taxon>
        <taxon>Unionoidea</taxon>
        <taxon>Unionidae</taxon>
        <taxon>Ambleminae</taxon>
        <taxon>Lampsilini</taxon>
        <taxon>Potamilus</taxon>
    </lineage>
</organism>
<dbReference type="Pfam" id="PF01607">
    <property type="entry name" value="CBM_14"/>
    <property type="match status" value="2"/>
</dbReference>
<dbReference type="FunFam" id="2.20.100.10:FF:000001">
    <property type="entry name" value="semaphorin-5A isoform X1"/>
    <property type="match status" value="6"/>
</dbReference>
<keyword evidence="3 7" id="KW-0732">Signal</keyword>
<dbReference type="Pfam" id="PF00090">
    <property type="entry name" value="TSP_1"/>
    <property type="match status" value="7"/>
</dbReference>
<evidence type="ECO:0000256" key="4">
    <source>
        <dbReference type="ARBA" id="ARBA00022737"/>
    </source>
</evidence>
<dbReference type="InterPro" id="IPR036383">
    <property type="entry name" value="TSP1_rpt_sf"/>
</dbReference>
<evidence type="ECO:0000259" key="8">
    <source>
        <dbReference type="PROSITE" id="PS50940"/>
    </source>
</evidence>
<dbReference type="PANTHER" id="PTHR22906:SF43">
    <property type="entry name" value="PROPERDIN"/>
    <property type="match status" value="1"/>
</dbReference>
<dbReference type="SUPFAM" id="SSF82895">
    <property type="entry name" value="TSP-1 type 1 repeat"/>
    <property type="match status" value="7"/>
</dbReference>
<feature type="domain" description="Chitin-binding type-2" evidence="8">
    <location>
        <begin position="559"/>
        <end position="622"/>
    </location>
</feature>
<feature type="signal peptide" evidence="7">
    <location>
        <begin position="1"/>
        <end position="23"/>
    </location>
</feature>
<feature type="domain" description="Chitin-binding type-2" evidence="8">
    <location>
        <begin position="626"/>
        <end position="681"/>
    </location>
</feature>
<dbReference type="InterPro" id="IPR000884">
    <property type="entry name" value="TSP1_rpt"/>
</dbReference>
<feature type="region of interest" description="Disordered" evidence="6">
    <location>
        <begin position="138"/>
        <end position="161"/>
    </location>
</feature>
<sequence length="755" mass="81488">MHSTWKVVVLLALHTAFVRTVHGDTCYYTGTCYQQERYTISCGVWGWSTCSRYRTVSSSCTKSSTCAYTLSSCGSCSKTCGSGLQTCTYQCRGYYCSLPDRHQSHNCNTHTCIVHGGWSAWSSWTSNSVCTVTCGGGTQNQTRTRSCTNPSPANGGSPCNGSSSETRLIQCNTTSCPIDGNWSLWSSWTNNNSCSVTCGGGTQTQIRIRSCTNPIPQHGGRECVGSSTESQIVQCSIQPCPIHGNWSSWSSWTSNSCSATCGGGTQTQTRTRTCTHPVPQYGGRQCSGNSTESQIVQCNTQLCPIDGNWNTWSTWAFDNSCSVTCGGGTQNQTRTRSCTNPPPQHGGRNCSGTSTESQIIECNTQPCPIDGNWSAWNSWTNNNSCSVTCGGGTQTQTRTRSCTNPIPQHGGRQCIGSSSESQIVQCNTQPCPIDGKWSSWSSWTYESPCTVTCDGGTRTQTRTRTCSNPIPQHGGRQCDGSSMESQVVQCNTQYCPVDGGWSSWSHWSCGACSVTCCNGTKSCTRSRTCTNPRPQYGGADCNGALDEETSDDCFNDICQVPCDGSQYFFPNPCPASCPSHIYFQCASNSGVAIMKECNATLGLFWNPQQLTCNYRSSVNCAGGGDSPRCNDGAKMEISDDCTKFLICATGIWQEMTCSTGTVFNPISQICDWPKNVVNCSNSSAITARTTTASNGVGSVCNSLDCVCDQISHGYIEYPANCTKFIQCAWNKPFIFSCATGTYWDQSQLTCRHGTC</sequence>
<evidence type="ECO:0000256" key="5">
    <source>
        <dbReference type="ARBA" id="ARBA00023157"/>
    </source>
</evidence>
<reference evidence="9" key="3">
    <citation type="submission" date="2023-05" db="EMBL/GenBank/DDBJ databases">
        <authorList>
            <person name="Smith C.H."/>
        </authorList>
    </citation>
    <scope>NUCLEOTIDE SEQUENCE</scope>
    <source>
        <strain evidence="9">CHS0354</strain>
        <tissue evidence="9">Mantle</tissue>
    </source>
</reference>
<dbReference type="PANTHER" id="PTHR22906">
    <property type="entry name" value="PROPERDIN"/>
    <property type="match status" value="1"/>
</dbReference>
<evidence type="ECO:0000313" key="10">
    <source>
        <dbReference type="Proteomes" id="UP001195483"/>
    </source>
</evidence>
<feature type="compositionally biased region" description="Polar residues" evidence="6">
    <location>
        <begin position="139"/>
        <end position="161"/>
    </location>
</feature>
<feature type="compositionally biased region" description="Polar residues" evidence="6">
    <location>
        <begin position="330"/>
        <end position="339"/>
    </location>
</feature>
<protein>
    <recommendedName>
        <fullName evidence="8">Chitin-binding type-2 domain-containing protein</fullName>
    </recommendedName>
</protein>
<keyword evidence="10" id="KW-1185">Reference proteome</keyword>
<reference evidence="9" key="1">
    <citation type="journal article" date="2021" name="Genome Biol. Evol.">
        <title>A High-Quality Reference Genome for a Parasitic Bivalve with Doubly Uniparental Inheritance (Bivalvia: Unionida).</title>
        <authorList>
            <person name="Smith C.H."/>
        </authorList>
    </citation>
    <scope>NUCLEOTIDE SEQUENCE</scope>
    <source>
        <strain evidence="9">CHS0354</strain>
    </source>
</reference>
<name>A0AAE0T1J5_9BIVA</name>
<keyword evidence="4" id="KW-0677">Repeat</keyword>
<dbReference type="SMART" id="SM00494">
    <property type="entry name" value="ChtBD2"/>
    <property type="match status" value="3"/>
</dbReference>
<gene>
    <name evidence="9" type="ORF">CHS0354_016057</name>
</gene>
<dbReference type="InterPro" id="IPR036508">
    <property type="entry name" value="Chitin-bd_dom_sf"/>
</dbReference>
<dbReference type="InterPro" id="IPR052065">
    <property type="entry name" value="Compl_asym_regulator"/>
</dbReference>
<dbReference type="PROSITE" id="PS50092">
    <property type="entry name" value="TSP1"/>
    <property type="match status" value="8"/>
</dbReference>
<evidence type="ECO:0000256" key="2">
    <source>
        <dbReference type="ARBA" id="ARBA00022525"/>
    </source>
</evidence>
<dbReference type="AlphaFoldDB" id="A0AAE0T1J5"/>
<dbReference type="Proteomes" id="UP001195483">
    <property type="component" value="Unassembled WGS sequence"/>
</dbReference>
<dbReference type="SUPFAM" id="SSF57625">
    <property type="entry name" value="Invertebrate chitin-binding proteins"/>
    <property type="match status" value="2"/>
</dbReference>
<evidence type="ECO:0000256" key="3">
    <source>
        <dbReference type="ARBA" id="ARBA00022729"/>
    </source>
</evidence>
<evidence type="ECO:0000256" key="1">
    <source>
        <dbReference type="ARBA" id="ARBA00004613"/>
    </source>
</evidence>
<feature type="region of interest" description="Disordered" evidence="6">
    <location>
        <begin position="330"/>
        <end position="352"/>
    </location>
</feature>
<dbReference type="EMBL" id="JAEAOA010001004">
    <property type="protein sequence ID" value="KAK3601699.1"/>
    <property type="molecule type" value="Genomic_DNA"/>
</dbReference>
<dbReference type="Gene3D" id="2.20.100.10">
    <property type="entry name" value="Thrombospondin type-1 (TSP1) repeat"/>
    <property type="match status" value="7"/>
</dbReference>
<dbReference type="InterPro" id="IPR002557">
    <property type="entry name" value="Chitin-bd_dom"/>
</dbReference>
<reference evidence="9" key="2">
    <citation type="journal article" date="2021" name="Genome Biol. Evol.">
        <title>Developing a high-quality reference genome for a parasitic bivalve with doubly uniparental inheritance (Bivalvia: Unionida).</title>
        <authorList>
            <person name="Smith C.H."/>
        </authorList>
    </citation>
    <scope>NUCLEOTIDE SEQUENCE</scope>
    <source>
        <strain evidence="9">CHS0354</strain>
        <tissue evidence="9">Mantle</tissue>
    </source>
</reference>
<comment type="subcellular location">
    <subcellularLocation>
        <location evidence="1">Secreted</location>
    </subcellularLocation>
</comment>
<dbReference type="GO" id="GO:0005576">
    <property type="term" value="C:extracellular region"/>
    <property type="evidence" value="ECO:0007669"/>
    <property type="project" value="InterPro"/>
</dbReference>
<feature type="domain" description="Chitin-binding type-2" evidence="8">
    <location>
        <begin position="704"/>
        <end position="750"/>
    </location>
</feature>
<dbReference type="Gene3D" id="2.170.140.10">
    <property type="entry name" value="Chitin binding domain"/>
    <property type="match status" value="2"/>
</dbReference>
<evidence type="ECO:0000256" key="7">
    <source>
        <dbReference type="SAM" id="SignalP"/>
    </source>
</evidence>
<comment type="caution">
    <text evidence="9">The sequence shown here is derived from an EMBL/GenBank/DDBJ whole genome shotgun (WGS) entry which is preliminary data.</text>
</comment>
<keyword evidence="5" id="KW-1015">Disulfide bond</keyword>
<dbReference type="SMART" id="SM00209">
    <property type="entry name" value="TSP1"/>
    <property type="match status" value="8"/>
</dbReference>
<evidence type="ECO:0000256" key="6">
    <source>
        <dbReference type="SAM" id="MobiDB-lite"/>
    </source>
</evidence>
<accession>A0AAE0T1J5</accession>
<dbReference type="GO" id="GO:0008061">
    <property type="term" value="F:chitin binding"/>
    <property type="evidence" value="ECO:0007669"/>
    <property type="project" value="InterPro"/>
</dbReference>
<proteinExistence type="predicted"/>
<keyword evidence="2" id="KW-0964">Secreted</keyword>